<feature type="region of interest" description="Disordered" evidence="1">
    <location>
        <begin position="1"/>
        <end position="91"/>
    </location>
</feature>
<comment type="caution">
    <text evidence="2">The sequence shown here is derived from an EMBL/GenBank/DDBJ whole genome shotgun (WGS) entry which is preliminary data.</text>
</comment>
<name>A0A6N2BKY0_SOLCI</name>
<feature type="non-terminal residue" evidence="2">
    <location>
        <position position="185"/>
    </location>
</feature>
<evidence type="ECO:0000256" key="1">
    <source>
        <dbReference type="SAM" id="MobiDB-lite"/>
    </source>
</evidence>
<sequence length="185" mass="20438">MVRTRATTAPTPTPARQKKSEPAIGAVARKGTTARGHGRGRGRTSTRGRGQAPSPTSTRALTPPPTEEVVREGEEGENEQMQNEELPPQPTPEMINQVLAYLNAATMAPRMDASLEIGMFPRLTTGPIMTNDQHELFSKFLKLKPPVFKGAESEDAYDFLVDYHALLHKMGIVERFGVEFVTYQF</sequence>
<dbReference type="AlphaFoldDB" id="A0A6N2BKY0"/>
<feature type="compositionally biased region" description="Basic residues" evidence="1">
    <location>
        <begin position="36"/>
        <end position="46"/>
    </location>
</feature>
<proteinExistence type="predicted"/>
<gene>
    <name evidence="2" type="ORF">EJD97_008446</name>
</gene>
<accession>A0A6N2BKY0</accession>
<dbReference type="EMBL" id="RXGB01002251">
    <property type="protein sequence ID" value="TMW95716.1"/>
    <property type="molecule type" value="Genomic_DNA"/>
</dbReference>
<protein>
    <submittedName>
        <fullName evidence="2">Uncharacterized protein</fullName>
    </submittedName>
</protein>
<organism evidence="2">
    <name type="scientific">Solanum chilense</name>
    <name type="common">Tomato</name>
    <name type="synonym">Lycopersicon chilense</name>
    <dbReference type="NCBI Taxonomy" id="4083"/>
    <lineage>
        <taxon>Eukaryota</taxon>
        <taxon>Viridiplantae</taxon>
        <taxon>Streptophyta</taxon>
        <taxon>Embryophyta</taxon>
        <taxon>Tracheophyta</taxon>
        <taxon>Spermatophyta</taxon>
        <taxon>Magnoliopsida</taxon>
        <taxon>eudicotyledons</taxon>
        <taxon>Gunneridae</taxon>
        <taxon>Pentapetalae</taxon>
        <taxon>asterids</taxon>
        <taxon>lamiids</taxon>
        <taxon>Solanales</taxon>
        <taxon>Solanaceae</taxon>
        <taxon>Solanoideae</taxon>
        <taxon>Solaneae</taxon>
        <taxon>Solanum</taxon>
        <taxon>Solanum subgen. Lycopersicon</taxon>
    </lineage>
</organism>
<feature type="compositionally biased region" description="Low complexity" evidence="1">
    <location>
        <begin position="1"/>
        <end position="10"/>
    </location>
</feature>
<evidence type="ECO:0000313" key="2">
    <source>
        <dbReference type="EMBL" id="TMW95716.1"/>
    </source>
</evidence>
<reference evidence="2" key="1">
    <citation type="submission" date="2019-05" db="EMBL/GenBank/DDBJ databases">
        <title>The de novo reference genome and transcriptome assemblies of the wild tomato species Solanum chilense.</title>
        <authorList>
            <person name="Stam R."/>
            <person name="Nosenko T."/>
            <person name="Hoerger A.C."/>
            <person name="Stephan W."/>
            <person name="Seidel M.A."/>
            <person name="Kuhn J.M.M."/>
            <person name="Haberer G."/>
            <person name="Tellier A."/>
        </authorList>
    </citation>
    <scope>NUCLEOTIDE SEQUENCE</scope>
    <source>
        <tissue evidence="2">Mature leaves</tissue>
    </source>
</reference>